<feature type="domain" description="SURP motif" evidence="3">
    <location>
        <begin position="804"/>
        <end position="842"/>
    </location>
</feature>
<dbReference type="SMART" id="SM00648">
    <property type="entry name" value="SWAP"/>
    <property type="match status" value="7"/>
</dbReference>
<feature type="region of interest" description="Disordered" evidence="2">
    <location>
        <begin position="1162"/>
        <end position="1210"/>
    </location>
</feature>
<keyword evidence="1" id="KW-0507">mRNA processing</keyword>
<evidence type="ECO:0000313" key="4">
    <source>
        <dbReference type="EMBL" id="CAE6097610.1"/>
    </source>
</evidence>
<dbReference type="GO" id="GO:0045292">
    <property type="term" value="P:mRNA cis splicing, via spliceosome"/>
    <property type="evidence" value="ECO:0007669"/>
    <property type="project" value="InterPro"/>
</dbReference>
<dbReference type="FunFam" id="1.10.10.790:FF:000002">
    <property type="entry name" value="Splicing factor 3A subunit 1"/>
    <property type="match status" value="1"/>
</dbReference>
<feature type="domain" description="SURP motif" evidence="3">
    <location>
        <begin position="459"/>
        <end position="497"/>
    </location>
</feature>
<evidence type="ECO:0000256" key="2">
    <source>
        <dbReference type="SAM" id="MobiDB-lite"/>
    </source>
</evidence>
<dbReference type="InterPro" id="IPR000061">
    <property type="entry name" value="Surp"/>
</dbReference>
<accession>A0A8S2AGL7</accession>
<dbReference type="AlphaFoldDB" id="A0A8S2AGL7"/>
<dbReference type="InterPro" id="IPR035967">
    <property type="entry name" value="SWAP/Surp_sf"/>
</dbReference>
<gene>
    <name evidence="4" type="ORF">AARE701A_LOCUS15075</name>
</gene>
<keyword evidence="5" id="KW-1185">Reference proteome</keyword>
<dbReference type="Proteomes" id="UP000682877">
    <property type="component" value="Chromosome 6"/>
</dbReference>
<feature type="domain" description="SURP motif" evidence="3">
    <location>
        <begin position="616"/>
        <end position="654"/>
    </location>
</feature>
<dbReference type="GO" id="GO:0071004">
    <property type="term" value="C:U2-type prespliceosome"/>
    <property type="evidence" value="ECO:0007669"/>
    <property type="project" value="TreeGrafter"/>
</dbReference>
<feature type="compositionally biased region" description="Basic residues" evidence="2">
    <location>
        <begin position="1173"/>
        <end position="1190"/>
    </location>
</feature>
<evidence type="ECO:0000313" key="5">
    <source>
        <dbReference type="Proteomes" id="UP000682877"/>
    </source>
</evidence>
<evidence type="ECO:0000259" key="3">
    <source>
        <dbReference type="PROSITE" id="PS50128"/>
    </source>
</evidence>
<dbReference type="GO" id="GO:0003723">
    <property type="term" value="F:RNA binding"/>
    <property type="evidence" value="ECO:0007669"/>
    <property type="project" value="InterPro"/>
</dbReference>
<dbReference type="InterPro" id="IPR045146">
    <property type="entry name" value="SF3A1"/>
</dbReference>
<evidence type="ECO:0000256" key="1">
    <source>
        <dbReference type="ARBA" id="ARBA00022664"/>
    </source>
</evidence>
<dbReference type="PROSITE" id="PS50128">
    <property type="entry name" value="SURP"/>
    <property type="match status" value="6"/>
</dbReference>
<dbReference type="EMBL" id="LR999456">
    <property type="protein sequence ID" value="CAE6097610.1"/>
    <property type="molecule type" value="Genomic_DNA"/>
</dbReference>
<proteinExistence type="predicted"/>
<dbReference type="GO" id="GO:0005686">
    <property type="term" value="C:U2 snRNP"/>
    <property type="evidence" value="ECO:0007669"/>
    <property type="project" value="TreeGrafter"/>
</dbReference>
<feature type="domain" description="SURP motif" evidence="3">
    <location>
        <begin position="97"/>
        <end position="139"/>
    </location>
</feature>
<feature type="domain" description="SURP motif" evidence="3">
    <location>
        <begin position="1016"/>
        <end position="1054"/>
    </location>
</feature>
<dbReference type="SUPFAM" id="SSF109905">
    <property type="entry name" value="Surp module (SWAP domain)"/>
    <property type="match status" value="7"/>
</dbReference>
<name>A0A8S2AGL7_ARAAE</name>
<feature type="domain" description="SURP motif" evidence="3">
    <location>
        <begin position="18"/>
        <end position="60"/>
    </location>
</feature>
<sequence>MLQNDVKFLQPPPEIRKIVKKTARLVAQKGLEFEERIMSTYMNHANFSFLRSSDPFHSFYQYMLAKYRPPERPSFMGCSFDGYFSYPPGLSLKELGIIKLTAQFVVRYGPDFLLPFMKTVDKNPLFDFLKPTDTRLLFYVGLVKAYAQVLRSTFDCMETVLQKFLHHLQLEKLEEGVDIALIDLLAFTSGVDCFTYMEDDYYPISMPPPDPLSLVLKSRGMLDDRGMLVRTDYHGAQSIHPDAPAAKPSLEFSFLGPPPTPLSPAWITLKELGYIKLTAMFAARYGMDLLKDVVSSMFKFMNPTHSWFYLFNLLVDAYSRVIRRPLGEPKNRGHSVVECFSVHLQVADLWDGVDKGMIDLHAFVGGVDCFAHMEDEEYSDRLPPPVHLSVLMNQLKQMQPPLGSQLTEYRPHSQDGPQDIQPDAPATQLDLVPLRDPPLEPRNRAFTLPAGITLKELGIIKFTALFVARYGEVFRQRLVTHPQFEFLKPTDGRFCFFFDRLVHAYSRVLRLSKKMRKNDFCQETVLNTFFHRLQLEKLDKGVEMAMIDLHAFVDGVDCFARMEDEEYAANLPPPEHLSMLMKQLKHLQPPLGSQPLRPHDTASTNTALISLKKIGICMLAAQFVARYGMDLMEIVVANPQFEFMEPTNSRFYFFNKLVDAYSGILKPSRKLKKSDAFGATVVECFFNRLQLDKLEEGVEMAVIDLHAFVGGVDYFTVTCGGENPAAMPAQKSLSKLMTRMRPGMLVDPPLGSQLTEYRAQKQDGATDECYRHEPPPSMDPPRSSLCRLSYTLPDGIITLKEIGILKLTAQFVVRYGMDLMRRVVSFPHFVFMEPTNSWFPFFNKLVDEYSRVLKPSGKQGKSKFDKHAGGVIDCFLHRLQLDKLEEGLEMAMVDLHAFVSGVDYFIFMEDDYNETEDEECYDHSPPPEHFSMLMNRITQMQPGITQMQPGMLVGSQRTEDCGAQSIHPDAPATHECVGDAQPDLECTPPRPLHSLALAFPAYLAVKGFMTVKELGTMKLTAQFVARYGMDSMKEVAAYPRFEFMVPTHRFFRLFNELVDAYSRVLEPSKKLWKKETSVVDLFFYRLQFVELEDGVEMAMIDLHASVSGVDCFTHMEEYMDDEKEYSAGVPQPEHLSVLINLLKKQPDILVRPSAGLLGSQKIQPDVQREEPRRKRQKHLRENHPRRKRQKRDCDVQHEETRLQAPKAGRSNVELVMKQKNSSQIINRSTKLRSLIIGNSHV</sequence>
<dbReference type="PANTHER" id="PTHR15316:SF10">
    <property type="entry name" value="SURP MOTIF DOMAIN-CONTAINING PROTEIN"/>
    <property type="match status" value="1"/>
</dbReference>
<dbReference type="GO" id="GO:0000381">
    <property type="term" value="P:regulation of alternative mRNA splicing, via spliceosome"/>
    <property type="evidence" value="ECO:0007669"/>
    <property type="project" value="TreeGrafter"/>
</dbReference>
<protein>
    <recommendedName>
        <fullName evidence="3">SURP motif domain-containing protein</fullName>
    </recommendedName>
</protein>
<dbReference type="PANTHER" id="PTHR15316">
    <property type="entry name" value="SPLICEOSOME ASSOCIATED PROTEIN 114/SWAP SPLICING FACTOR-RELATED"/>
    <property type="match status" value="1"/>
</dbReference>
<dbReference type="Pfam" id="PF01805">
    <property type="entry name" value="Surp"/>
    <property type="match status" value="7"/>
</dbReference>
<reference evidence="4" key="1">
    <citation type="submission" date="2021-01" db="EMBL/GenBank/DDBJ databases">
        <authorList>
            <person name="Bezrukov I."/>
        </authorList>
    </citation>
    <scope>NUCLEOTIDE SEQUENCE</scope>
</reference>
<feature type="compositionally biased region" description="Basic and acidic residues" evidence="2">
    <location>
        <begin position="1191"/>
        <end position="1201"/>
    </location>
</feature>
<dbReference type="GO" id="GO:0071013">
    <property type="term" value="C:catalytic step 2 spliceosome"/>
    <property type="evidence" value="ECO:0007669"/>
    <property type="project" value="TreeGrafter"/>
</dbReference>
<dbReference type="Gene3D" id="1.10.10.790">
    <property type="entry name" value="Surp module"/>
    <property type="match status" value="7"/>
</dbReference>
<organism evidence="4 5">
    <name type="scientific">Arabidopsis arenosa</name>
    <name type="common">Sand rock-cress</name>
    <name type="synonym">Cardaminopsis arenosa</name>
    <dbReference type="NCBI Taxonomy" id="38785"/>
    <lineage>
        <taxon>Eukaryota</taxon>
        <taxon>Viridiplantae</taxon>
        <taxon>Streptophyta</taxon>
        <taxon>Embryophyta</taxon>
        <taxon>Tracheophyta</taxon>
        <taxon>Spermatophyta</taxon>
        <taxon>Magnoliopsida</taxon>
        <taxon>eudicotyledons</taxon>
        <taxon>Gunneridae</taxon>
        <taxon>Pentapetalae</taxon>
        <taxon>rosids</taxon>
        <taxon>malvids</taxon>
        <taxon>Brassicales</taxon>
        <taxon>Brassicaceae</taxon>
        <taxon>Camelineae</taxon>
        <taxon>Arabidopsis</taxon>
    </lineage>
</organism>